<dbReference type="PROSITE" id="PS00108">
    <property type="entry name" value="PROTEIN_KINASE_ST"/>
    <property type="match status" value="1"/>
</dbReference>
<keyword evidence="4" id="KW-0067">ATP-binding</keyword>
<dbReference type="InterPro" id="IPR000719">
    <property type="entry name" value="Prot_kinase_dom"/>
</dbReference>
<sequence length="969" mass="102196">MRSVVGRPPGTPPSLPDRYTPIERIGVGGIGEVWRVVDANLDRDLAVKVLRPDRRTPDHAARLVREALLTGRLQHPGVPPVVERGGWDGDASGPGADGLGSSGHGANDDGPFFAMKLVGGRTLRQILKGTPRPDPARLLGVFRQVCDAVGFAHAAGVIHRDIKPANVMVGDHGEVQVMDWGMARLLKGEAGEPDFDPEEETILPPFRRRPVWDDSSAQSSVPGNADDTVLTAVPPVPDAEAAPDAEAPGTVPSDDPPAAVPPTGSHSTRAPHSDVTVQDPLATMTQAGSGLGTPAYMPPEQARGEMDHVDARSDVFGLGAVLCSILTGKPPFPANDPLVSLRQAAAGDLGPALARLDAADVDEPLKDLCRRCLSVDPADRPEDGTAVADAVRDYETSVRERLEQARADRAAAEVRVVEERKRRRIGIAALAALLIAGAAGALWFDASERLGVVRQERAEAKAAAVEADEARNKEEFARLAAEAARAAAVRSQSEAERKRIEADEARLAAVAAEENARRESDRSRLESEKARMESEQAKQDSARAAAVAMRAEKDRAAAEQAAIAANEAAVAAEKTKAEALAAAETARRERESLVAERAAAEVRTLIDRAGVRRDADQFAAAADLLDAAERLAPSAGDRLSENALRDARRHLTVAADLGDARLPRTGEDAWHGGTKERTPSEASDPADRFAAIFDAYGMDMVGGAPETLGRAVAASPVAPALLAGLDGWARAAAASGDTDTARRLRTIAAAADPTPLREALAEDKPDRVTTLLLTEVSPESVSPETAALIAHWLLEHTKNPKVQAAATTWLELSIEAHPSDYWLRRLRAEFAGDSFWEARQRVESLQVAVALRPDAVDGHFALGQALEAADRWPEAAVAYRRVTELTGAPLAKTAGERMAALGFPPALTRGAGKGSPTETAPPLSAVPSADPAAPASAEPAALNSQRGLAAWAKAAGLSDDDLPEPEPTP</sequence>
<dbReference type="SUPFAM" id="SSF48452">
    <property type="entry name" value="TPR-like"/>
    <property type="match status" value="1"/>
</dbReference>
<accession>A0ABX1VFN3</accession>
<proteinExistence type="predicted"/>
<evidence type="ECO:0000256" key="3">
    <source>
        <dbReference type="ARBA" id="ARBA00022777"/>
    </source>
</evidence>
<dbReference type="Gene3D" id="3.30.200.20">
    <property type="entry name" value="Phosphorylase Kinase, domain 1"/>
    <property type="match status" value="1"/>
</dbReference>
<keyword evidence="2" id="KW-0547">Nucleotide-binding</keyword>
<reference evidence="7 8" key="1">
    <citation type="journal article" date="2020" name="Syst. Appl. Microbiol.">
        <title>Alienimonas chondri sp. nov., a novel planctomycete isolated from the biofilm of the red alga Chondrus crispus.</title>
        <authorList>
            <person name="Vitorino I."/>
            <person name="Albuquerque L."/>
            <person name="Wiegand S."/>
            <person name="Kallscheuer N."/>
            <person name="da Costa M.S."/>
            <person name="Lobo-da-Cunha A."/>
            <person name="Jogler C."/>
            <person name="Lage O.M."/>
        </authorList>
    </citation>
    <scope>NUCLEOTIDE SEQUENCE [LARGE SCALE GENOMIC DNA]</scope>
    <source>
        <strain evidence="7 8">LzC2</strain>
    </source>
</reference>
<feature type="region of interest" description="Disordered" evidence="5">
    <location>
        <begin position="663"/>
        <end position="684"/>
    </location>
</feature>
<feature type="domain" description="Protein kinase" evidence="6">
    <location>
        <begin position="19"/>
        <end position="392"/>
    </location>
</feature>
<dbReference type="Pfam" id="PF00069">
    <property type="entry name" value="Pkinase"/>
    <property type="match status" value="2"/>
</dbReference>
<evidence type="ECO:0000256" key="2">
    <source>
        <dbReference type="ARBA" id="ARBA00022741"/>
    </source>
</evidence>
<feature type="region of interest" description="Disordered" evidence="5">
    <location>
        <begin position="78"/>
        <end position="105"/>
    </location>
</feature>
<dbReference type="GO" id="GO:0004674">
    <property type="term" value="F:protein serine/threonine kinase activity"/>
    <property type="evidence" value="ECO:0007669"/>
    <property type="project" value="UniProtKB-EC"/>
</dbReference>
<evidence type="ECO:0000313" key="7">
    <source>
        <dbReference type="EMBL" id="NNJ26647.1"/>
    </source>
</evidence>
<dbReference type="Gene3D" id="1.25.40.10">
    <property type="entry name" value="Tetratricopeptide repeat domain"/>
    <property type="match status" value="1"/>
</dbReference>
<dbReference type="SMART" id="SM00220">
    <property type="entry name" value="S_TKc"/>
    <property type="match status" value="1"/>
</dbReference>
<dbReference type="Proteomes" id="UP000609651">
    <property type="component" value="Unassembled WGS sequence"/>
</dbReference>
<evidence type="ECO:0000259" key="6">
    <source>
        <dbReference type="PROSITE" id="PS50011"/>
    </source>
</evidence>
<evidence type="ECO:0000256" key="5">
    <source>
        <dbReference type="SAM" id="MobiDB-lite"/>
    </source>
</evidence>
<name>A0ABX1VFN3_9PLAN</name>
<dbReference type="RefSeq" id="WP_171187843.1">
    <property type="nucleotide sequence ID" value="NZ_WTPX01000089.1"/>
</dbReference>
<evidence type="ECO:0000256" key="4">
    <source>
        <dbReference type="ARBA" id="ARBA00022840"/>
    </source>
</evidence>
<feature type="region of interest" description="Disordered" evidence="5">
    <location>
        <begin position="511"/>
        <end position="541"/>
    </location>
</feature>
<feature type="compositionally biased region" description="Low complexity" evidence="5">
    <location>
        <begin position="920"/>
        <end position="941"/>
    </location>
</feature>
<organism evidence="7 8">
    <name type="scientific">Alienimonas chondri</name>
    <dbReference type="NCBI Taxonomy" id="2681879"/>
    <lineage>
        <taxon>Bacteria</taxon>
        <taxon>Pseudomonadati</taxon>
        <taxon>Planctomycetota</taxon>
        <taxon>Planctomycetia</taxon>
        <taxon>Planctomycetales</taxon>
        <taxon>Planctomycetaceae</taxon>
        <taxon>Alienimonas</taxon>
    </lineage>
</organism>
<protein>
    <submittedName>
        <fullName evidence="7">Serine/threonine-protein kinase PknD</fullName>
        <ecNumber evidence="7">2.7.11.1</ecNumber>
    </submittedName>
</protein>
<evidence type="ECO:0000256" key="1">
    <source>
        <dbReference type="ARBA" id="ARBA00022679"/>
    </source>
</evidence>
<keyword evidence="3 7" id="KW-0418">Kinase</keyword>
<evidence type="ECO:0000313" key="8">
    <source>
        <dbReference type="Proteomes" id="UP000609651"/>
    </source>
</evidence>
<feature type="compositionally biased region" description="Basic and acidic residues" evidence="5">
    <location>
        <begin position="514"/>
        <end position="541"/>
    </location>
</feature>
<gene>
    <name evidence="7" type="primary">pknD_12</name>
    <name evidence="7" type="ORF">LzC2_27360</name>
</gene>
<feature type="compositionally biased region" description="Low complexity" evidence="5">
    <location>
        <begin position="238"/>
        <end position="253"/>
    </location>
</feature>
<keyword evidence="1 7" id="KW-0808">Transferase</keyword>
<feature type="compositionally biased region" description="Basic and acidic residues" evidence="5">
    <location>
        <begin position="663"/>
        <end position="679"/>
    </location>
</feature>
<dbReference type="SUPFAM" id="SSF56112">
    <property type="entry name" value="Protein kinase-like (PK-like)"/>
    <property type="match status" value="1"/>
</dbReference>
<dbReference type="PANTHER" id="PTHR43289">
    <property type="entry name" value="MITOGEN-ACTIVATED PROTEIN KINASE KINASE KINASE 20-RELATED"/>
    <property type="match status" value="1"/>
</dbReference>
<dbReference type="InterPro" id="IPR011990">
    <property type="entry name" value="TPR-like_helical_dom_sf"/>
</dbReference>
<feature type="region of interest" description="Disordered" evidence="5">
    <location>
        <begin position="905"/>
        <end position="945"/>
    </location>
</feature>
<dbReference type="EMBL" id="WTPX01000089">
    <property type="protein sequence ID" value="NNJ26647.1"/>
    <property type="molecule type" value="Genomic_DNA"/>
</dbReference>
<dbReference type="CDD" id="cd14014">
    <property type="entry name" value="STKc_PknB_like"/>
    <property type="match status" value="1"/>
</dbReference>
<comment type="caution">
    <text evidence="7">The sequence shown here is derived from an EMBL/GenBank/DDBJ whole genome shotgun (WGS) entry which is preliminary data.</text>
</comment>
<dbReference type="EC" id="2.7.11.1" evidence="7"/>
<dbReference type="InterPro" id="IPR008271">
    <property type="entry name" value="Ser/Thr_kinase_AS"/>
</dbReference>
<dbReference type="PROSITE" id="PS50011">
    <property type="entry name" value="PROTEIN_KINASE_DOM"/>
    <property type="match status" value="1"/>
</dbReference>
<dbReference type="InterPro" id="IPR011009">
    <property type="entry name" value="Kinase-like_dom_sf"/>
</dbReference>
<dbReference type="PANTHER" id="PTHR43289:SF6">
    <property type="entry name" value="SERINE_THREONINE-PROTEIN KINASE NEKL-3"/>
    <property type="match status" value="1"/>
</dbReference>
<feature type="compositionally biased region" description="Acidic residues" evidence="5">
    <location>
        <begin position="191"/>
        <end position="201"/>
    </location>
</feature>
<dbReference type="Gene3D" id="1.10.510.10">
    <property type="entry name" value="Transferase(Phosphotransferase) domain 1"/>
    <property type="match status" value="1"/>
</dbReference>
<feature type="region of interest" description="Disordered" evidence="5">
    <location>
        <begin position="189"/>
        <end position="276"/>
    </location>
</feature>
<keyword evidence="8" id="KW-1185">Reference proteome</keyword>